<feature type="non-terminal residue" evidence="3">
    <location>
        <position position="179"/>
    </location>
</feature>
<dbReference type="GO" id="GO:0007034">
    <property type="term" value="P:vacuolar transport"/>
    <property type="evidence" value="ECO:0007669"/>
    <property type="project" value="TreeGrafter"/>
</dbReference>
<dbReference type="GeneID" id="8241819"/>
<dbReference type="InParanoid" id="C1E2B3"/>
<dbReference type="GO" id="GO:1901096">
    <property type="term" value="P:regulation of autophagosome maturation"/>
    <property type="evidence" value="ECO:0007669"/>
    <property type="project" value="TreeGrafter"/>
</dbReference>
<dbReference type="Pfam" id="PF09758">
    <property type="entry name" value="FPL"/>
    <property type="match status" value="1"/>
</dbReference>
<dbReference type="GO" id="GO:0006914">
    <property type="term" value="P:autophagy"/>
    <property type="evidence" value="ECO:0007669"/>
    <property type="project" value="UniProtKB-KW"/>
</dbReference>
<dbReference type="PANTHER" id="PTHR21481:SF0">
    <property type="entry name" value="PROTEIN CLEC16A"/>
    <property type="match status" value="1"/>
</dbReference>
<dbReference type="GO" id="GO:0016197">
    <property type="term" value="P:endosomal transport"/>
    <property type="evidence" value="ECO:0007669"/>
    <property type="project" value="TreeGrafter"/>
</dbReference>
<proteinExistence type="predicted"/>
<dbReference type="STRING" id="296587.C1E2B3"/>
<dbReference type="KEGG" id="mis:MICPUN_76709"/>
<keyword evidence="4" id="KW-1185">Reference proteome</keyword>
<dbReference type="Proteomes" id="UP000002009">
    <property type="component" value="Chromosome 3"/>
</dbReference>
<dbReference type="AlphaFoldDB" id="C1E2B3"/>
<dbReference type="EMBL" id="CP001324">
    <property type="protein sequence ID" value="ACO61886.1"/>
    <property type="molecule type" value="Genomic_DNA"/>
</dbReference>
<dbReference type="PANTHER" id="PTHR21481">
    <property type="entry name" value="PROTEIN CLEC16A"/>
    <property type="match status" value="1"/>
</dbReference>
<name>C1E2B3_MICCC</name>
<gene>
    <name evidence="3" type="ORF">MICPUN_76709</name>
</gene>
<dbReference type="OMA" id="QNTHSET"/>
<reference evidence="3 4" key="1">
    <citation type="journal article" date="2009" name="Science">
        <title>Green evolution and dynamic adaptations revealed by genomes of the marine picoeukaryotes Micromonas.</title>
        <authorList>
            <person name="Worden A.Z."/>
            <person name="Lee J.H."/>
            <person name="Mock T."/>
            <person name="Rouze P."/>
            <person name="Simmons M.P."/>
            <person name="Aerts A.L."/>
            <person name="Allen A.E."/>
            <person name="Cuvelier M.L."/>
            <person name="Derelle E."/>
            <person name="Everett M.V."/>
            <person name="Foulon E."/>
            <person name="Grimwood J."/>
            <person name="Gundlach H."/>
            <person name="Henrissat B."/>
            <person name="Napoli C."/>
            <person name="McDonald S.M."/>
            <person name="Parker M.S."/>
            <person name="Rombauts S."/>
            <person name="Salamov A."/>
            <person name="Von Dassow P."/>
            <person name="Badger J.H."/>
            <person name="Coutinho P.M."/>
            <person name="Demir E."/>
            <person name="Dubchak I."/>
            <person name="Gentemann C."/>
            <person name="Eikrem W."/>
            <person name="Gready J.E."/>
            <person name="John U."/>
            <person name="Lanier W."/>
            <person name="Lindquist E.A."/>
            <person name="Lucas S."/>
            <person name="Mayer K.F."/>
            <person name="Moreau H."/>
            <person name="Not F."/>
            <person name="Otillar R."/>
            <person name="Panaud O."/>
            <person name="Pangilinan J."/>
            <person name="Paulsen I."/>
            <person name="Piegu B."/>
            <person name="Poliakov A."/>
            <person name="Robbens S."/>
            <person name="Schmutz J."/>
            <person name="Toulza E."/>
            <person name="Wyss T."/>
            <person name="Zelensky A."/>
            <person name="Zhou K."/>
            <person name="Armbrust E.V."/>
            <person name="Bhattacharya D."/>
            <person name="Goodenough U.W."/>
            <person name="Van de Peer Y."/>
            <person name="Grigoriev I.V."/>
        </authorList>
    </citation>
    <scope>NUCLEOTIDE SEQUENCE [LARGE SCALE GENOMIC DNA]</scope>
    <source>
        <strain evidence="4">RCC299 / NOUM17</strain>
    </source>
</reference>
<dbReference type="GO" id="GO:0005794">
    <property type="term" value="C:Golgi apparatus"/>
    <property type="evidence" value="ECO:0007669"/>
    <property type="project" value="TreeGrafter"/>
</dbReference>
<dbReference type="eggNOG" id="KOG2219">
    <property type="taxonomic scope" value="Eukaryota"/>
</dbReference>
<evidence type="ECO:0000313" key="3">
    <source>
        <dbReference type="EMBL" id="ACO61886.1"/>
    </source>
</evidence>
<dbReference type="InterPro" id="IPR019155">
    <property type="entry name" value="CLEC16A/TT9_N"/>
</dbReference>
<organism evidence="3 4">
    <name type="scientific">Micromonas commoda (strain RCC299 / NOUM17 / CCMP2709)</name>
    <name type="common">Picoplanktonic green alga</name>
    <dbReference type="NCBI Taxonomy" id="296587"/>
    <lineage>
        <taxon>Eukaryota</taxon>
        <taxon>Viridiplantae</taxon>
        <taxon>Chlorophyta</taxon>
        <taxon>Mamiellophyceae</taxon>
        <taxon>Mamiellales</taxon>
        <taxon>Mamiellaceae</taxon>
        <taxon>Micromonas</taxon>
    </lineage>
</organism>
<sequence length="179" mass="20514">VTTANRDALVETFREIAELMIWGDQNEPSFFDAFVEMRTLTHFSRFINQQARHRSHLTLQLLQTLSIMVQNIQLETSLFYLFSNNHVNELIECDFDFDDEEVMAYYISLLKTISLKLNPATVQFFFDYGDGVQGGNKKCSEAPDAKLASFPLFTRAVGFVEHPESMVRAAARTVVLNVF</sequence>
<dbReference type="GO" id="GO:0005770">
    <property type="term" value="C:late endosome"/>
    <property type="evidence" value="ECO:0007669"/>
    <property type="project" value="TreeGrafter"/>
</dbReference>
<evidence type="ECO:0000313" key="4">
    <source>
        <dbReference type="Proteomes" id="UP000002009"/>
    </source>
</evidence>
<evidence type="ECO:0000259" key="2">
    <source>
        <dbReference type="Pfam" id="PF09758"/>
    </source>
</evidence>
<dbReference type="OrthoDB" id="294052at2759"/>
<accession>C1E2B3</accession>
<feature type="non-terminal residue" evidence="3">
    <location>
        <position position="1"/>
    </location>
</feature>
<protein>
    <recommendedName>
        <fullName evidence="2">FPL domain-containing protein</fullName>
    </recommendedName>
</protein>
<keyword evidence="1" id="KW-0072">Autophagy</keyword>
<feature type="domain" description="FPL" evidence="2">
    <location>
        <begin position="14"/>
        <end position="179"/>
    </location>
</feature>
<dbReference type="InterPro" id="IPR039272">
    <property type="entry name" value="CLEC16A/TT9"/>
</dbReference>
<evidence type="ECO:0000256" key="1">
    <source>
        <dbReference type="ARBA" id="ARBA00023006"/>
    </source>
</evidence>
<dbReference type="RefSeq" id="XP_002500628.1">
    <property type="nucleotide sequence ID" value="XM_002500582.1"/>
</dbReference>